<evidence type="ECO:0000256" key="1">
    <source>
        <dbReference type="ARBA" id="ARBA00043985"/>
    </source>
</evidence>
<protein>
    <submittedName>
        <fullName evidence="3">PspA/IM30 family protein</fullName>
    </submittedName>
</protein>
<comment type="similarity">
    <text evidence="1">Belongs to the PspA/Vipp/IM30 family.</text>
</comment>
<evidence type="ECO:0000313" key="4">
    <source>
        <dbReference type="Proteomes" id="UP000618579"/>
    </source>
</evidence>
<dbReference type="Pfam" id="PF04012">
    <property type="entry name" value="PspA_IM30"/>
    <property type="match status" value="1"/>
</dbReference>
<accession>A0ABX1ZZD7</accession>
<dbReference type="Proteomes" id="UP000618579">
    <property type="component" value="Unassembled WGS sequence"/>
</dbReference>
<dbReference type="InterPro" id="IPR007157">
    <property type="entry name" value="PspA_VIPP1"/>
</dbReference>
<evidence type="ECO:0000256" key="2">
    <source>
        <dbReference type="SAM" id="Coils"/>
    </source>
</evidence>
<dbReference type="PANTHER" id="PTHR31088">
    <property type="entry name" value="MEMBRANE-ASSOCIATED PROTEIN VIPP1, CHLOROPLASTIC"/>
    <property type="match status" value="1"/>
</dbReference>
<organism evidence="3 4">
    <name type="scientific">Paenibacillus planticolens</name>
    <dbReference type="NCBI Taxonomy" id="2654976"/>
    <lineage>
        <taxon>Bacteria</taxon>
        <taxon>Bacillati</taxon>
        <taxon>Bacillota</taxon>
        <taxon>Bacilli</taxon>
        <taxon>Bacillales</taxon>
        <taxon>Paenibacillaceae</taxon>
        <taxon>Paenibacillus</taxon>
    </lineage>
</organism>
<reference evidence="3 4" key="1">
    <citation type="submission" date="2019-10" db="EMBL/GenBank/DDBJ databases">
        <title>Description of Paenibacillus pedi sp. nov.</title>
        <authorList>
            <person name="Carlier A."/>
            <person name="Qi S."/>
        </authorList>
    </citation>
    <scope>NUCLEOTIDE SEQUENCE [LARGE SCALE GENOMIC DNA]</scope>
    <source>
        <strain evidence="3 4">LMG 31457</strain>
    </source>
</reference>
<feature type="coiled-coil region" evidence="2">
    <location>
        <begin position="50"/>
        <end position="77"/>
    </location>
</feature>
<dbReference type="EMBL" id="WHNZ01000078">
    <property type="protein sequence ID" value="NOV04219.1"/>
    <property type="molecule type" value="Genomic_DNA"/>
</dbReference>
<keyword evidence="4" id="KW-1185">Reference proteome</keyword>
<evidence type="ECO:0000313" key="3">
    <source>
        <dbReference type="EMBL" id="NOV04219.1"/>
    </source>
</evidence>
<comment type="caution">
    <text evidence="3">The sequence shown here is derived from an EMBL/GenBank/DDBJ whole genome shotgun (WGS) entry which is preliminary data.</text>
</comment>
<sequence>MRHRRSEQRPWTNGNETYLRRTRKMGIFKRMNDIAMANIHEVLDKMENPLSMIKQYIRELEEKITEAKLALSNQLLAERKYEVMITELNHLVHTRIRQANMAIDRNEEGIAQMAVEEKVICERKLEACREQYETVKQQTLLLEDQLKKLVVLYGELQDKKLLYLSRVNTAQAIQNANNTIYSVNAENIRKNFIRMEEQIWHVEAKSAAAHRVNQMVGATTISAPDLAFKEDVRQELERLKEARKVI</sequence>
<proteinExistence type="inferred from homology"/>
<name>A0ABX1ZZD7_9BACL</name>
<dbReference type="PANTHER" id="PTHR31088:SF6">
    <property type="entry name" value="PHAGE SHOCK PROTEIN A"/>
    <property type="match status" value="1"/>
</dbReference>
<gene>
    <name evidence="3" type="ORF">GC097_30010</name>
</gene>
<keyword evidence="2" id="KW-0175">Coiled coil</keyword>